<dbReference type="OrthoDB" id="266313at2"/>
<proteinExistence type="inferred from homology"/>
<dbReference type="PROSITE" id="PS50111">
    <property type="entry name" value="CHEMOTAXIS_TRANSDUC_2"/>
    <property type="match status" value="1"/>
</dbReference>
<dbReference type="InterPro" id="IPR009050">
    <property type="entry name" value="Globin-like_sf"/>
</dbReference>
<dbReference type="Gene3D" id="1.10.287.950">
    <property type="entry name" value="Methyl-accepting chemotaxis protein"/>
    <property type="match status" value="1"/>
</dbReference>
<protein>
    <submittedName>
        <fullName evidence="8">Methyl-accepting chemotaxis protein</fullName>
    </submittedName>
</protein>
<dbReference type="SUPFAM" id="SSF58104">
    <property type="entry name" value="Methyl-accepting chemotaxis protein (MCP) signaling domain"/>
    <property type="match status" value="1"/>
</dbReference>
<dbReference type="GO" id="GO:0019825">
    <property type="term" value="F:oxygen binding"/>
    <property type="evidence" value="ECO:0007669"/>
    <property type="project" value="InterPro"/>
</dbReference>
<dbReference type="GO" id="GO:0007165">
    <property type="term" value="P:signal transduction"/>
    <property type="evidence" value="ECO:0007669"/>
    <property type="project" value="UniProtKB-KW"/>
</dbReference>
<dbReference type="CDD" id="cd11386">
    <property type="entry name" value="MCP_signal"/>
    <property type="match status" value="1"/>
</dbReference>
<dbReference type="Pfam" id="PF11563">
    <property type="entry name" value="Protoglobin"/>
    <property type="match status" value="1"/>
</dbReference>
<evidence type="ECO:0000259" key="7">
    <source>
        <dbReference type="PROSITE" id="PS50885"/>
    </source>
</evidence>
<feature type="coiled-coil region" evidence="4">
    <location>
        <begin position="254"/>
        <end position="291"/>
    </location>
</feature>
<feature type="domain" description="HAMP" evidence="7">
    <location>
        <begin position="191"/>
        <end position="237"/>
    </location>
</feature>
<dbReference type="GO" id="GO:0006935">
    <property type="term" value="P:chemotaxis"/>
    <property type="evidence" value="ECO:0007669"/>
    <property type="project" value="UniProtKB-KW"/>
</dbReference>
<evidence type="ECO:0000259" key="6">
    <source>
        <dbReference type="PROSITE" id="PS50111"/>
    </source>
</evidence>
<dbReference type="PANTHER" id="PTHR43531:SF11">
    <property type="entry name" value="METHYL-ACCEPTING CHEMOTAXIS PROTEIN 3"/>
    <property type="match status" value="1"/>
</dbReference>
<sequence>MSSGTTPSQRPARRVVNPLSAEEKAALKRLEPTIGEIMGPALDHFYQVVSAHPQMREYFTDSQHMEAAKAAQKIHWSHVASGETAPAYIERTEAIGRAHARIGLEPSMYISGYAHLLGSLIETLVQRSWPKVSLGGRSGRELGESLDALCKTAMIDMELAIGSYLDVLTLQAGEEARRKEEERTAARGVVLDELSGALRRLANGDLASPIQAEFPPEFSQLKEDFNHALETFGGVVDKVKTAADGFASHASEIAQASDELAQRTERQAAGLEETAAALHELTDRIHQASDRAGAAAETVNLSRSEAEKAANVVQTAVAAMKNIEASSHEVGQIVSIIDEIAFQTNLLALNAGVEAARAGEAGKGFAVVAQEVRSLAQRSADAAKQIKQLIAVSSTEVHNGSAIIASTHGALQGIVERALDLDRTTRAMAESANDEAVAVREINSAIGDMDQATQQNAAMVEESTAVAMTLRGEADDLLALISTIRTSAAGAGPANGSIQSLRRGLKAVGMI</sequence>
<name>A0A1T4QTY8_9HYPH</name>
<accession>A0A1T4QTY8</accession>
<dbReference type="InterPro" id="IPR012292">
    <property type="entry name" value="Globin/Proto"/>
</dbReference>
<dbReference type="SUPFAM" id="SSF46458">
    <property type="entry name" value="Globin-like"/>
    <property type="match status" value="1"/>
</dbReference>
<keyword evidence="4" id="KW-0175">Coiled coil</keyword>
<dbReference type="GO" id="GO:0016020">
    <property type="term" value="C:membrane"/>
    <property type="evidence" value="ECO:0007669"/>
    <property type="project" value="InterPro"/>
</dbReference>
<dbReference type="CDD" id="cd01068">
    <property type="entry name" value="globin_sensor"/>
    <property type="match status" value="1"/>
</dbReference>
<dbReference type="InterPro" id="IPR039379">
    <property type="entry name" value="Protoglobin_sensor_dom"/>
</dbReference>
<dbReference type="Proteomes" id="UP000190135">
    <property type="component" value="Unassembled WGS sequence"/>
</dbReference>
<dbReference type="EMBL" id="FUXL01000005">
    <property type="protein sequence ID" value="SKA07155.1"/>
    <property type="molecule type" value="Genomic_DNA"/>
</dbReference>
<organism evidence="8 9">
    <name type="scientific">Consotaella salsifontis</name>
    <dbReference type="NCBI Taxonomy" id="1365950"/>
    <lineage>
        <taxon>Bacteria</taxon>
        <taxon>Pseudomonadati</taxon>
        <taxon>Pseudomonadota</taxon>
        <taxon>Alphaproteobacteria</taxon>
        <taxon>Hyphomicrobiales</taxon>
        <taxon>Aurantimonadaceae</taxon>
        <taxon>Consotaella</taxon>
    </lineage>
</organism>
<dbReference type="InterPro" id="IPR003660">
    <property type="entry name" value="HAMP_dom"/>
</dbReference>
<dbReference type="Pfam" id="PF00015">
    <property type="entry name" value="MCPsignal"/>
    <property type="match status" value="1"/>
</dbReference>
<evidence type="ECO:0000313" key="8">
    <source>
        <dbReference type="EMBL" id="SKA07155.1"/>
    </source>
</evidence>
<dbReference type="SMART" id="SM00283">
    <property type="entry name" value="MA"/>
    <property type="match status" value="1"/>
</dbReference>
<dbReference type="STRING" id="1365950.SAMN05428963_105255"/>
<evidence type="ECO:0000256" key="4">
    <source>
        <dbReference type="SAM" id="Coils"/>
    </source>
</evidence>
<evidence type="ECO:0000256" key="2">
    <source>
        <dbReference type="ARBA" id="ARBA00029447"/>
    </source>
</evidence>
<dbReference type="InterPro" id="IPR051310">
    <property type="entry name" value="MCP_chemotaxis"/>
</dbReference>
<dbReference type="InterPro" id="IPR004090">
    <property type="entry name" value="Chemotax_Me-accpt_rcpt"/>
</dbReference>
<dbReference type="AlphaFoldDB" id="A0A1T4QTY8"/>
<gene>
    <name evidence="8" type="ORF">SAMN05428963_105255</name>
</gene>
<dbReference type="GO" id="GO:0004888">
    <property type="term" value="F:transmembrane signaling receptor activity"/>
    <property type="evidence" value="ECO:0007669"/>
    <property type="project" value="InterPro"/>
</dbReference>
<comment type="similarity">
    <text evidence="2">Belongs to the methyl-accepting chemotaxis (MCP) protein family.</text>
</comment>
<dbReference type="CDD" id="cd06225">
    <property type="entry name" value="HAMP"/>
    <property type="match status" value="1"/>
</dbReference>
<dbReference type="InterPro" id="IPR044398">
    <property type="entry name" value="Globin-sensor_dom"/>
</dbReference>
<evidence type="ECO:0000256" key="1">
    <source>
        <dbReference type="ARBA" id="ARBA00022500"/>
    </source>
</evidence>
<evidence type="ECO:0000256" key="5">
    <source>
        <dbReference type="SAM" id="MobiDB-lite"/>
    </source>
</evidence>
<feature type="domain" description="Methyl-accepting transducer" evidence="6">
    <location>
        <begin position="242"/>
        <end position="471"/>
    </location>
</feature>
<dbReference type="GO" id="GO:0020037">
    <property type="term" value="F:heme binding"/>
    <property type="evidence" value="ECO:0007669"/>
    <property type="project" value="InterPro"/>
</dbReference>
<keyword evidence="1" id="KW-0145">Chemotaxis</keyword>
<evidence type="ECO:0000256" key="3">
    <source>
        <dbReference type="PROSITE-ProRule" id="PRU00284"/>
    </source>
</evidence>
<evidence type="ECO:0000313" key="9">
    <source>
        <dbReference type="Proteomes" id="UP000190135"/>
    </source>
</evidence>
<keyword evidence="3" id="KW-0807">Transducer</keyword>
<dbReference type="PROSITE" id="PS50885">
    <property type="entry name" value="HAMP"/>
    <property type="match status" value="1"/>
</dbReference>
<dbReference type="InterPro" id="IPR004089">
    <property type="entry name" value="MCPsignal_dom"/>
</dbReference>
<feature type="region of interest" description="Disordered" evidence="5">
    <location>
        <begin position="1"/>
        <end position="20"/>
    </location>
</feature>
<dbReference type="RefSeq" id="WP_078708142.1">
    <property type="nucleotide sequence ID" value="NZ_FUXL01000005.1"/>
</dbReference>
<reference evidence="8 9" key="1">
    <citation type="submission" date="2017-02" db="EMBL/GenBank/DDBJ databases">
        <authorList>
            <person name="Peterson S.W."/>
        </authorList>
    </citation>
    <scope>NUCLEOTIDE SEQUENCE [LARGE SCALE GENOMIC DNA]</scope>
    <source>
        <strain evidence="8 9">USBA 369</strain>
    </source>
</reference>
<dbReference type="PANTHER" id="PTHR43531">
    <property type="entry name" value="PROTEIN ICFG"/>
    <property type="match status" value="1"/>
</dbReference>
<dbReference type="PRINTS" id="PR00260">
    <property type="entry name" value="CHEMTRNSDUCR"/>
</dbReference>
<keyword evidence="9" id="KW-1185">Reference proteome</keyword>
<dbReference type="Pfam" id="PF00672">
    <property type="entry name" value="HAMP"/>
    <property type="match status" value="1"/>
</dbReference>
<dbReference type="Gene3D" id="1.10.490.10">
    <property type="entry name" value="Globins"/>
    <property type="match status" value="1"/>
</dbReference>